<sequence length="154" mass="18083">MIQRLMYPSQEDFEEDKDFCFNMWKKIALNESIEYLLYSLDKVGFDFSPGEKTNKVFENLLEHFSVAQIYSIIYRAVANSTKLYQEKRMPRKKAANAVITFCESNGERAIAEGWNLSKYRRDYNLPETLISQVFFTSILKIAYIGFEEKPTPDI</sequence>
<reference evidence="1 2" key="1">
    <citation type="submission" date="2019-07" db="EMBL/GenBank/DDBJ databases">
        <authorList>
            <person name="Li J."/>
        </authorList>
    </citation>
    <scope>NUCLEOTIDE SEQUENCE [LARGE SCALE GENOMIC DNA]</scope>
    <source>
        <strain evidence="1 2">TKL69</strain>
    </source>
</reference>
<protein>
    <submittedName>
        <fullName evidence="1">Uncharacterized protein</fullName>
    </submittedName>
</protein>
<dbReference type="Proteomes" id="UP000315215">
    <property type="component" value="Chromosome"/>
</dbReference>
<gene>
    <name evidence="1" type="ORF">FN924_02565</name>
</gene>
<dbReference type="EMBL" id="CP041666">
    <property type="protein sequence ID" value="QDP39174.1"/>
    <property type="molecule type" value="Genomic_DNA"/>
</dbReference>
<evidence type="ECO:0000313" key="1">
    <source>
        <dbReference type="EMBL" id="QDP39174.1"/>
    </source>
</evidence>
<keyword evidence="2" id="KW-1185">Reference proteome</keyword>
<dbReference type="OrthoDB" id="1495383at2"/>
<dbReference type="RefSeq" id="WP_143891924.1">
    <property type="nucleotide sequence ID" value="NZ_CP041666.1"/>
</dbReference>
<proteinExistence type="predicted"/>
<dbReference type="AlphaFoldDB" id="A0A516KCP8"/>
<accession>A0A516KCP8</accession>
<name>A0A516KCP8_9BACI</name>
<evidence type="ECO:0000313" key="2">
    <source>
        <dbReference type="Proteomes" id="UP000315215"/>
    </source>
</evidence>
<organism evidence="1 2">
    <name type="scientific">Radiobacillus deserti</name>
    <dbReference type="NCBI Taxonomy" id="2594883"/>
    <lineage>
        <taxon>Bacteria</taxon>
        <taxon>Bacillati</taxon>
        <taxon>Bacillota</taxon>
        <taxon>Bacilli</taxon>
        <taxon>Bacillales</taxon>
        <taxon>Bacillaceae</taxon>
        <taxon>Radiobacillus</taxon>
    </lineage>
</organism>
<dbReference type="KEGG" id="aqt:FN924_02565"/>